<protein>
    <submittedName>
        <fullName evidence="2">Uncharacterized protein</fullName>
    </submittedName>
</protein>
<organism evidence="2 3">
    <name type="scientific">Kwoniella heveanensis BCC8398</name>
    <dbReference type="NCBI Taxonomy" id="1296120"/>
    <lineage>
        <taxon>Eukaryota</taxon>
        <taxon>Fungi</taxon>
        <taxon>Dikarya</taxon>
        <taxon>Basidiomycota</taxon>
        <taxon>Agaricomycotina</taxon>
        <taxon>Tremellomycetes</taxon>
        <taxon>Tremellales</taxon>
        <taxon>Cryptococcaceae</taxon>
        <taxon>Kwoniella</taxon>
    </lineage>
</organism>
<feature type="chain" id="PRO_5008627373" evidence="1">
    <location>
        <begin position="20"/>
        <end position="143"/>
    </location>
</feature>
<dbReference type="Proteomes" id="UP000092666">
    <property type="component" value="Unassembled WGS sequence"/>
</dbReference>
<feature type="signal peptide" evidence="1">
    <location>
        <begin position="1"/>
        <end position="19"/>
    </location>
</feature>
<name>A0A1B9GVH1_9TREE</name>
<dbReference type="EMBL" id="KI669500">
    <property type="protein sequence ID" value="OCF35021.1"/>
    <property type="molecule type" value="Genomic_DNA"/>
</dbReference>
<accession>A0A1B9GVH1</accession>
<reference evidence="3" key="2">
    <citation type="submission" date="2013-12" db="EMBL/GenBank/DDBJ databases">
        <title>Evolution of pathogenesis and genome organization in the Tremellales.</title>
        <authorList>
            <person name="Cuomo C."/>
            <person name="Litvintseva A."/>
            <person name="Heitman J."/>
            <person name="Chen Y."/>
            <person name="Sun S."/>
            <person name="Springer D."/>
            <person name="Dromer F."/>
            <person name="Young S."/>
            <person name="Zeng Q."/>
            <person name="Chapman S."/>
            <person name="Gujja S."/>
            <person name="Saif S."/>
            <person name="Birren B."/>
        </authorList>
    </citation>
    <scope>NUCLEOTIDE SEQUENCE [LARGE SCALE GENOMIC DNA]</scope>
    <source>
        <strain evidence="3">BCC8398</strain>
    </source>
</reference>
<dbReference type="AlphaFoldDB" id="A0A1B9GVH1"/>
<keyword evidence="3" id="KW-1185">Reference proteome</keyword>
<keyword evidence="1" id="KW-0732">Signal</keyword>
<dbReference type="OrthoDB" id="2560204at2759"/>
<sequence length="143" mass="15949">MLTTLLITWLVSLSALITAAPLEKRQDSNSVDLHFTGYWPEAWIANAGFNIGWQGGESGRYTFTGIHTYPVDGQNVTNITTIVDDFPLHSYIYHFGAIDTYPADSLFKFQINDTSDSSSFDESPYLRIISYEEAYPSGSSSDN</sequence>
<evidence type="ECO:0000313" key="2">
    <source>
        <dbReference type="EMBL" id="OCF35021.1"/>
    </source>
</evidence>
<gene>
    <name evidence="2" type="ORF">I316_03061</name>
</gene>
<proteinExistence type="predicted"/>
<evidence type="ECO:0000313" key="3">
    <source>
        <dbReference type="Proteomes" id="UP000092666"/>
    </source>
</evidence>
<evidence type="ECO:0000256" key="1">
    <source>
        <dbReference type="SAM" id="SignalP"/>
    </source>
</evidence>
<reference evidence="2 3" key="1">
    <citation type="submission" date="2013-07" db="EMBL/GenBank/DDBJ databases">
        <title>The Genome Sequence of Cryptococcus heveanensis BCC8398.</title>
        <authorList>
            <consortium name="The Broad Institute Genome Sequencing Platform"/>
            <person name="Cuomo C."/>
            <person name="Litvintseva A."/>
            <person name="Chen Y."/>
            <person name="Heitman J."/>
            <person name="Sun S."/>
            <person name="Springer D."/>
            <person name="Dromer F."/>
            <person name="Young S.K."/>
            <person name="Zeng Q."/>
            <person name="Gargeya S."/>
            <person name="Fitzgerald M."/>
            <person name="Abouelleil A."/>
            <person name="Alvarado L."/>
            <person name="Berlin A.M."/>
            <person name="Chapman S.B."/>
            <person name="Dewar J."/>
            <person name="Goldberg J."/>
            <person name="Griggs A."/>
            <person name="Gujja S."/>
            <person name="Hansen M."/>
            <person name="Howarth C."/>
            <person name="Imamovic A."/>
            <person name="Larimer J."/>
            <person name="McCowan C."/>
            <person name="Murphy C."/>
            <person name="Pearson M."/>
            <person name="Priest M."/>
            <person name="Roberts A."/>
            <person name="Saif S."/>
            <person name="Shea T."/>
            <person name="Sykes S."/>
            <person name="Wortman J."/>
            <person name="Nusbaum C."/>
            <person name="Birren B."/>
        </authorList>
    </citation>
    <scope>NUCLEOTIDE SEQUENCE [LARGE SCALE GENOMIC DNA]</scope>
    <source>
        <strain evidence="2 3">BCC8398</strain>
    </source>
</reference>